<dbReference type="Proteomes" id="UP000235371">
    <property type="component" value="Unassembled WGS sequence"/>
</dbReference>
<dbReference type="AlphaFoldDB" id="A0A2J6TXB9"/>
<dbReference type="GeneID" id="36590400"/>
<evidence type="ECO:0000313" key="3">
    <source>
        <dbReference type="Proteomes" id="UP000235371"/>
    </source>
</evidence>
<feature type="compositionally biased region" description="Polar residues" evidence="1">
    <location>
        <begin position="1"/>
        <end position="12"/>
    </location>
</feature>
<feature type="region of interest" description="Disordered" evidence="1">
    <location>
        <begin position="64"/>
        <end position="104"/>
    </location>
</feature>
<gene>
    <name evidence="2" type="ORF">K444DRAFT_623810</name>
</gene>
<keyword evidence="3" id="KW-1185">Reference proteome</keyword>
<feature type="compositionally biased region" description="Basic and acidic residues" evidence="1">
    <location>
        <begin position="13"/>
        <end position="22"/>
    </location>
</feature>
<dbReference type="InParanoid" id="A0A2J6TXB9"/>
<dbReference type="EMBL" id="KZ613740">
    <property type="protein sequence ID" value="PMD67670.1"/>
    <property type="molecule type" value="Genomic_DNA"/>
</dbReference>
<organism evidence="2 3">
    <name type="scientific">Hyaloscypha bicolor E</name>
    <dbReference type="NCBI Taxonomy" id="1095630"/>
    <lineage>
        <taxon>Eukaryota</taxon>
        <taxon>Fungi</taxon>
        <taxon>Dikarya</taxon>
        <taxon>Ascomycota</taxon>
        <taxon>Pezizomycotina</taxon>
        <taxon>Leotiomycetes</taxon>
        <taxon>Helotiales</taxon>
        <taxon>Hyaloscyphaceae</taxon>
        <taxon>Hyaloscypha</taxon>
        <taxon>Hyaloscypha bicolor</taxon>
    </lineage>
</organism>
<feature type="compositionally biased region" description="Basic and acidic residues" evidence="1">
    <location>
        <begin position="82"/>
        <end position="104"/>
    </location>
</feature>
<feature type="region of interest" description="Disordered" evidence="1">
    <location>
        <begin position="1"/>
        <end position="29"/>
    </location>
</feature>
<protein>
    <submittedName>
        <fullName evidence="2">Uncharacterized protein</fullName>
    </submittedName>
</protein>
<accession>A0A2J6TXB9</accession>
<name>A0A2J6TXB9_9HELO</name>
<evidence type="ECO:0000313" key="2">
    <source>
        <dbReference type="EMBL" id="PMD67670.1"/>
    </source>
</evidence>
<reference evidence="2 3" key="1">
    <citation type="submission" date="2016-04" db="EMBL/GenBank/DDBJ databases">
        <title>A degradative enzymes factory behind the ericoid mycorrhizal symbiosis.</title>
        <authorList>
            <consortium name="DOE Joint Genome Institute"/>
            <person name="Martino E."/>
            <person name="Morin E."/>
            <person name="Grelet G."/>
            <person name="Kuo A."/>
            <person name="Kohler A."/>
            <person name="Daghino S."/>
            <person name="Barry K."/>
            <person name="Choi C."/>
            <person name="Cichocki N."/>
            <person name="Clum A."/>
            <person name="Copeland A."/>
            <person name="Hainaut M."/>
            <person name="Haridas S."/>
            <person name="Labutti K."/>
            <person name="Lindquist E."/>
            <person name="Lipzen A."/>
            <person name="Khouja H.-R."/>
            <person name="Murat C."/>
            <person name="Ohm R."/>
            <person name="Olson A."/>
            <person name="Spatafora J."/>
            <person name="Veneault-Fourrey C."/>
            <person name="Henrissat B."/>
            <person name="Grigoriev I."/>
            <person name="Martin F."/>
            <person name="Perotto S."/>
        </authorList>
    </citation>
    <scope>NUCLEOTIDE SEQUENCE [LARGE SCALE GENOMIC DNA]</scope>
    <source>
        <strain evidence="2 3">E</strain>
    </source>
</reference>
<dbReference type="RefSeq" id="XP_024744574.1">
    <property type="nucleotide sequence ID" value="XM_024882323.1"/>
</dbReference>
<proteinExistence type="predicted"/>
<evidence type="ECO:0000256" key="1">
    <source>
        <dbReference type="SAM" id="MobiDB-lite"/>
    </source>
</evidence>
<sequence>MARSNPSTSPVKRNSDAKDRSSKPLIQKQGIQESIYVEAQDSILTASRLWMKTVIDIIHDDIQSRSDAQTISSRQSVRGGGSRRESTHSSNRERKKGLQESKRMESFMADEAGLALASLAIEEGTLTTDSKRRITVQLNEFDEMFEGVGENKPS</sequence>